<dbReference type="HOGENOM" id="CLU_1266969_0_0_1"/>
<gene>
    <name evidence="1" type="ORF">GALMADRAFT_148392</name>
</gene>
<protein>
    <submittedName>
        <fullName evidence="1">Uncharacterized protein</fullName>
    </submittedName>
</protein>
<dbReference type="AlphaFoldDB" id="A0A067SGB5"/>
<keyword evidence="2" id="KW-1185">Reference proteome</keyword>
<name>A0A067SGB5_GALM3</name>
<sequence length="218" mass="24192">MPTSRIRIPPRQNARYSPVRAVLFGTVSANPVSLPIQTRIAEDLRSPLVEEALSGMETQSRVHDVQVTVRRGRGVHRFHIFFKNHSFLPINASILALVPGRQWHGDILVMRLGVKIDGVVNLRAEDGPLVRYTLRRGSYMQTVIDILILGAGSRPFLTGLCDEQGITYAATSRSGGESTIKFSFDPDSDDVELNAVIPKAHIVLIIFPSSRKALLNDW</sequence>
<evidence type="ECO:0000313" key="2">
    <source>
        <dbReference type="Proteomes" id="UP000027222"/>
    </source>
</evidence>
<dbReference type="OrthoDB" id="2916406at2759"/>
<dbReference type="STRING" id="685588.A0A067SGB5"/>
<evidence type="ECO:0000313" key="1">
    <source>
        <dbReference type="EMBL" id="KDR65808.1"/>
    </source>
</evidence>
<reference evidence="2" key="1">
    <citation type="journal article" date="2014" name="Proc. Natl. Acad. Sci. U.S.A.">
        <title>Extensive sampling of basidiomycete genomes demonstrates inadequacy of the white-rot/brown-rot paradigm for wood decay fungi.</title>
        <authorList>
            <person name="Riley R."/>
            <person name="Salamov A.A."/>
            <person name="Brown D.W."/>
            <person name="Nagy L.G."/>
            <person name="Floudas D."/>
            <person name="Held B.W."/>
            <person name="Levasseur A."/>
            <person name="Lombard V."/>
            <person name="Morin E."/>
            <person name="Otillar R."/>
            <person name="Lindquist E.A."/>
            <person name="Sun H."/>
            <person name="LaButti K.M."/>
            <person name="Schmutz J."/>
            <person name="Jabbour D."/>
            <person name="Luo H."/>
            <person name="Baker S.E."/>
            <person name="Pisabarro A.G."/>
            <person name="Walton J.D."/>
            <person name="Blanchette R.A."/>
            <person name="Henrissat B."/>
            <person name="Martin F."/>
            <person name="Cullen D."/>
            <person name="Hibbett D.S."/>
            <person name="Grigoriev I.V."/>
        </authorList>
    </citation>
    <scope>NUCLEOTIDE SEQUENCE [LARGE SCALE GENOMIC DNA]</scope>
    <source>
        <strain evidence="2">CBS 339.88</strain>
    </source>
</reference>
<proteinExistence type="predicted"/>
<dbReference type="EMBL" id="KL142432">
    <property type="protein sequence ID" value="KDR65808.1"/>
    <property type="molecule type" value="Genomic_DNA"/>
</dbReference>
<organism evidence="1 2">
    <name type="scientific">Galerina marginata (strain CBS 339.88)</name>
    <dbReference type="NCBI Taxonomy" id="685588"/>
    <lineage>
        <taxon>Eukaryota</taxon>
        <taxon>Fungi</taxon>
        <taxon>Dikarya</taxon>
        <taxon>Basidiomycota</taxon>
        <taxon>Agaricomycotina</taxon>
        <taxon>Agaricomycetes</taxon>
        <taxon>Agaricomycetidae</taxon>
        <taxon>Agaricales</taxon>
        <taxon>Agaricineae</taxon>
        <taxon>Strophariaceae</taxon>
        <taxon>Galerina</taxon>
    </lineage>
</organism>
<dbReference type="Proteomes" id="UP000027222">
    <property type="component" value="Unassembled WGS sequence"/>
</dbReference>
<accession>A0A067SGB5</accession>